<evidence type="ECO:0000313" key="7">
    <source>
        <dbReference type="EMBL" id="QPJ66288.1"/>
    </source>
</evidence>
<dbReference type="PROSITE" id="PS00194">
    <property type="entry name" value="THIOREDOXIN_1"/>
    <property type="match status" value="1"/>
</dbReference>
<dbReference type="GO" id="GO:0016491">
    <property type="term" value="F:oxidoreductase activity"/>
    <property type="evidence" value="ECO:0007669"/>
    <property type="project" value="InterPro"/>
</dbReference>
<feature type="transmembrane region" description="Helical" evidence="5">
    <location>
        <begin position="12"/>
        <end position="31"/>
    </location>
</feature>
<dbReference type="InterPro" id="IPR013766">
    <property type="entry name" value="Thioredoxin_domain"/>
</dbReference>
<dbReference type="CDD" id="cd02966">
    <property type="entry name" value="TlpA_like_family"/>
    <property type="match status" value="1"/>
</dbReference>
<comment type="subcellular location">
    <subcellularLocation>
        <location evidence="1">Cell envelope</location>
    </subcellularLocation>
</comment>
<evidence type="ECO:0000259" key="6">
    <source>
        <dbReference type="PROSITE" id="PS51352"/>
    </source>
</evidence>
<evidence type="ECO:0000256" key="1">
    <source>
        <dbReference type="ARBA" id="ARBA00004196"/>
    </source>
</evidence>
<keyword evidence="4" id="KW-0676">Redox-active center</keyword>
<dbReference type="KEGG" id="nva:G3M78_13145"/>
<dbReference type="InterPro" id="IPR000866">
    <property type="entry name" value="AhpC/TSA"/>
</dbReference>
<name>A0A7T0G4D7_9BACT</name>
<dbReference type="InterPro" id="IPR050553">
    <property type="entry name" value="Thioredoxin_ResA/DsbE_sf"/>
</dbReference>
<keyword evidence="5" id="KW-0812">Transmembrane</keyword>
<evidence type="ECO:0000256" key="2">
    <source>
        <dbReference type="ARBA" id="ARBA00022748"/>
    </source>
</evidence>
<reference evidence="8" key="1">
    <citation type="submission" date="2020-02" db="EMBL/GenBank/DDBJ databases">
        <title>Genomic and physiological characterization of two novel Nitrospinaceae genera.</title>
        <authorList>
            <person name="Mueller A.J."/>
            <person name="Jung M.-Y."/>
            <person name="Strachan C.R."/>
            <person name="Herbold C.W."/>
            <person name="Kirkegaard R.H."/>
            <person name="Daims H."/>
        </authorList>
    </citation>
    <scope>NUCLEOTIDE SEQUENCE [LARGE SCALE GENOMIC DNA]</scope>
</reference>
<dbReference type="InterPro" id="IPR017937">
    <property type="entry name" value="Thioredoxin_CS"/>
</dbReference>
<dbReference type="AlphaFoldDB" id="A0A7T0G4D7"/>
<protein>
    <submittedName>
        <fullName evidence="7">Redoxin domain-containing protein</fullName>
    </submittedName>
</protein>
<keyword evidence="2" id="KW-0201">Cytochrome c-type biogenesis</keyword>
<evidence type="ECO:0000256" key="4">
    <source>
        <dbReference type="ARBA" id="ARBA00023284"/>
    </source>
</evidence>
<dbReference type="GO" id="GO:0016209">
    <property type="term" value="F:antioxidant activity"/>
    <property type="evidence" value="ECO:0007669"/>
    <property type="project" value="InterPro"/>
</dbReference>
<evidence type="ECO:0000256" key="3">
    <source>
        <dbReference type="ARBA" id="ARBA00023157"/>
    </source>
</evidence>
<dbReference type="Pfam" id="PF00578">
    <property type="entry name" value="AhpC-TSA"/>
    <property type="match status" value="1"/>
</dbReference>
<dbReference type="Proteomes" id="UP000594464">
    <property type="component" value="Chromosome"/>
</dbReference>
<dbReference type="EMBL" id="CP048620">
    <property type="protein sequence ID" value="QPJ66288.1"/>
    <property type="molecule type" value="Genomic_DNA"/>
</dbReference>
<dbReference type="Gene3D" id="3.40.30.10">
    <property type="entry name" value="Glutaredoxin"/>
    <property type="match status" value="1"/>
</dbReference>
<dbReference type="GO" id="GO:0017004">
    <property type="term" value="P:cytochrome complex assembly"/>
    <property type="evidence" value="ECO:0007669"/>
    <property type="project" value="UniProtKB-KW"/>
</dbReference>
<keyword evidence="5" id="KW-0472">Membrane</keyword>
<accession>A0A7T0G4D7</accession>
<keyword evidence="5" id="KW-1133">Transmembrane helix</keyword>
<proteinExistence type="predicted"/>
<gene>
    <name evidence="7" type="ORF">G3M78_13145</name>
</gene>
<feature type="domain" description="Thioredoxin" evidence="6">
    <location>
        <begin position="44"/>
        <end position="185"/>
    </location>
</feature>
<dbReference type="PANTHER" id="PTHR42852:SF6">
    <property type="entry name" value="THIOL:DISULFIDE INTERCHANGE PROTEIN DSBE"/>
    <property type="match status" value="1"/>
</dbReference>
<organism evidence="7 8">
    <name type="scientific">Candidatus Nitrohelix vancouverensis</name>
    <dbReference type="NCBI Taxonomy" id="2705534"/>
    <lineage>
        <taxon>Bacteria</taxon>
        <taxon>Pseudomonadati</taxon>
        <taxon>Nitrospinota/Tectimicrobiota group</taxon>
        <taxon>Nitrospinota</taxon>
        <taxon>Nitrospinia</taxon>
        <taxon>Nitrospinales</taxon>
        <taxon>Nitrospinaceae</taxon>
        <taxon>Candidatus Nitrohelix</taxon>
    </lineage>
</organism>
<sequence length="187" mass="21499">MENAIETRPSKIYLPYGLLVASLVWIFVTFVNKVELEPFNTEYPAEAFLAPSFELTSLKGGKVNLADYRGKVVFINFWATWCGTCKVEMPSMEKLYQRFKDFDFEMLTISVDKDVSLIEPFLKEYNLTFPVLLDPGEEIAKKLYKTTGVPETFIVDKKGIIRFKAIGPDDWATDEYMEAFAQLIKET</sequence>
<dbReference type="InterPro" id="IPR036249">
    <property type="entry name" value="Thioredoxin-like_sf"/>
</dbReference>
<keyword evidence="3" id="KW-1015">Disulfide bond</keyword>
<evidence type="ECO:0000313" key="8">
    <source>
        <dbReference type="Proteomes" id="UP000594464"/>
    </source>
</evidence>
<dbReference type="SUPFAM" id="SSF52833">
    <property type="entry name" value="Thioredoxin-like"/>
    <property type="match status" value="1"/>
</dbReference>
<evidence type="ECO:0000256" key="5">
    <source>
        <dbReference type="SAM" id="Phobius"/>
    </source>
</evidence>
<dbReference type="PROSITE" id="PS51352">
    <property type="entry name" value="THIOREDOXIN_2"/>
    <property type="match status" value="1"/>
</dbReference>
<dbReference type="GO" id="GO:0030313">
    <property type="term" value="C:cell envelope"/>
    <property type="evidence" value="ECO:0007669"/>
    <property type="project" value="UniProtKB-SubCell"/>
</dbReference>
<dbReference type="PANTHER" id="PTHR42852">
    <property type="entry name" value="THIOL:DISULFIDE INTERCHANGE PROTEIN DSBE"/>
    <property type="match status" value="1"/>
</dbReference>